<keyword evidence="1" id="KW-1185">Reference proteome</keyword>
<reference evidence="2" key="2">
    <citation type="submission" date="2025-08" db="UniProtKB">
        <authorList>
            <consortium name="RefSeq"/>
        </authorList>
    </citation>
    <scope>IDENTIFICATION</scope>
    <source>
        <tissue evidence="2">Leaf</tissue>
    </source>
</reference>
<dbReference type="Proteomes" id="UP000189701">
    <property type="component" value="Unplaced"/>
</dbReference>
<dbReference type="RefSeq" id="XP_009758766.1">
    <property type="nucleotide sequence ID" value="XM_009760464.1"/>
</dbReference>
<evidence type="ECO:0000313" key="2">
    <source>
        <dbReference type="RefSeq" id="XP_009758766.1"/>
    </source>
</evidence>
<organism evidence="1 2">
    <name type="scientific">Nicotiana sylvestris</name>
    <name type="common">Wood tobacco</name>
    <name type="synonym">South American tobacco</name>
    <dbReference type="NCBI Taxonomy" id="4096"/>
    <lineage>
        <taxon>Eukaryota</taxon>
        <taxon>Viridiplantae</taxon>
        <taxon>Streptophyta</taxon>
        <taxon>Embryophyta</taxon>
        <taxon>Tracheophyta</taxon>
        <taxon>Spermatophyta</taxon>
        <taxon>Magnoliopsida</taxon>
        <taxon>eudicotyledons</taxon>
        <taxon>Gunneridae</taxon>
        <taxon>Pentapetalae</taxon>
        <taxon>asterids</taxon>
        <taxon>lamiids</taxon>
        <taxon>Solanales</taxon>
        <taxon>Solanaceae</taxon>
        <taxon>Nicotianoideae</taxon>
        <taxon>Nicotianeae</taxon>
        <taxon>Nicotiana</taxon>
    </lineage>
</organism>
<proteinExistence type="predicted"/>
<reference evidence="1" key="1">
    <citation type="journal article" date="2013" name="Genome Biol.">
        <title>Reference genomes and transcriptomes of Nicotiana sylvestris and Nicotiana tomentosiformis.</title>
        <authorList>
            <person name="Sierro N."/>
            <person name="Battey J.N."/>
            <person name="Ouadi S."/>
            <person name="Bovet L."/>
            <person name="Goepfert S."/>
            <person name="Bakaher N."/>
            <person name="Peitsch M.C."/>
            <person name="Ivanov N.V."/>
        </authorList>
    </citation>
    <scope>NUCLEOTIDE SEQUENCE [LARGE SCALE GENOMIC DNA]</scope>
</reference>
<dbReference type="OrthoDB" id="10388448at2759"/>
<dbReference type="RefSeq" id="XP_070018920.1">
    <property type="nucleotide sequence ID" value="XM_070162819.1"/>
</dbReference>
<name>A0A1U7V1B5_NICSY</name>
<gene>
    <name evidence="2" type="primary">LOC104211416</name>
</gene>
<accession>A0A1U7V1B5</accession>
<protein>
    <submittedName>
        <fullName evidence="2">Uncharacterized protein LOC104211416</fullName>
    </submittedName>
</protein>
<dbReference type="AlphaFoldDB" id="A0A1U7V1B5"/>
<dbReference type="KEGG" id="nsy:104211416"/>
<sequence length="197" mass="22095">MTFVKRIFSDLGLQSENLDHSVRKFAETKKYFAEECEMVFVPTDGSYAIKILKNVQSLGWEGFVKHPGDYVAEIVLEFCANINKSERTSKIGDPGVNSFHGEHTGYYQSQEFSVTMAAPPPTIFSERGEAATLVPMPYRNQIFSDVPPFHGFYTIGSPSNLFNEGPSVPPRRPKLGDVDDELDFFQYNGTKTSNTDT</sequence>
<dbReference type="GeneID" id="104211416"/>
<evidence type="ECO:0000313" key="1">
    <source>
        <dbReference type="Proteomes" id="UP000189701"/>
    </source>
</evidence>